<organism evidence="11 12">
    <name type="scientific">Lactiplantibacillus pentosus</name>
    <name type="common">Lactobacillus pentosus</name>
    <dbReference type="NCBI Taxonomy" id="1589"/>
    <lineage>
        <taxon>Bacteria</taxon>
        <taxon>Bacillati</taxon>
        <taxon>Bacillota</taxon>
        <taxon>Bacilli</taxon>
        <taxon>Lactobacillales</taxon>
        <taxon>Lactobacillaceae</taxon>
        <taxon>Lactiplantibacillus</taxon>
    </lineage>
</organism>
<feature type="compositionally biased region" description="Polar residues" evidence="8">
    <location>
        <begin position="101"/>
        <end position="118"/>
    </location>
</feature>
<dbReference type="SUPFAM" id="SSF52113">
    <property type="entry name" value="BRCT domain"/>
    <property type="match status" value="1"/>
</dbReference>
<gene>
    <name evidence="11" type="ORF">RI536_13340</name>
</gene>
<keyword evidence="1" id="KW-0808">Transferase</keyword>
<dbReference type="InterPro" id="IPR001357">
    <property type="entry name" value="BRCT_dom"/>
</dbReference>
<evidence type="ECO:0000313" key="12">
    <source>
        <dbReference type="Proteomes" id="UP001267003"/>
    </source>
</evidence>
<dbReference type="EMBL" id="JAVLAQ010000001">
    <property type="protein sequence ID" value="MDT6991049.1"/>
    <property type="molecule type" value="Genomic_DNA"/>
</dbReference>
<keyword evidence="5 11" id="KW-0269">Exonuclease</keyword>
<dbReference type="AlphaFoldDB" id="A0AAW8VXI8"/>
<dbReference type="KEGG" id="lpg:BB562_10975"/>
<dbReference type="Gene3D" id="3.40.50.10190">
    <property type="entry name" value="BRCT domain"/>
    <property type="match status" value="1"/>
</dbReference>
<dbReference type="CDD" id="cd06127">
    <property type="entry name" value="DEDDh"/>
    <property type="match status" value="1"/>
</dbReference>
<keyword evidence="5 11" id="KW-0378">Hydrolase</keyword>
<keyword evidence="3" id="KW-0235">DNA replication</keyword>
<keyword evidence="6" id="KW-0239">DNA-directed DNA polymerase</keyword>
<evidence type="ECO:0000259" key="10">
    <source>
        <dbReference type="PROSITE" id="PS50172"/>
    </source>
</evidence>
<proteinExistence type="predicted"/>
<protein>
    <recommendedName>
        <fullName evidence="7">DNA polymerase III polC-type</fullName>
    </recommendedName>
</protein>
<dbReference type="Proteomes" id="UP001267003">
    <property type="component" value="Unassembled WGS sequence"/>
</dbReference>
<dbReference type="RefSeq" id="WP_101873797.1">
    <property type="nucleotide sequence ID" value="NZ_CP016491.1"/>
</dbReference>
<evidence type="ECO:0000256" key="7">
    <source>
        <dbReference type="ARBA" id="ARBA00070925"/>
    </source>
</evidence>
<name>A0AAW8VXI8_LACPE</name>
<evidence type="ECO:0000256" key="8">
    <source>
        <dbReference type="SAM" id="MobiDB-lite"/>
    </source>
</evidence>
<feature type="region of interest" description="Disordered" evidence="8">
    <location>
        <begin position="49"/>
        <end position="134"/>
    </location>
</feature>
<evidence type="ECO:0000256" key="3">
    <source>
        <dbReference type="ARBA" id="ARBA00022705"/>
    </source>
</evidence>
<dbReference type="InterPro" id="IPR013520">
    <property type="entry name" value="Ribonucl_H"/>
</dbReference>
<dbReference type="GO" id="GO:0005829">
    <property type="term" value="C:cytosol"/>
    <property type="evidence" value="ECO:0007669"/>
    <property type="project" value="TreeGrafter"/>
</dbReference>
<sequence length="413" mass="46883">MKKVTVFLVIIFAIAISIQYWWALSLVAGISLTIFGIIRAKKDKQRKSRQSIYQVDKHGQQPSIGKDISLHGGSDESQDIDDEDTELKNAEPHHSHRDKLNNSVTSDKSVNSNLNKPTSIEEEKSTMRASTRQAPNIHKLRRKLTNFVVVDIETTGFNRFEETIIQISALKFKKDQLIDDFNCYINPHRKLQQKISSLTGLTDEKLKNAPDLNYALDKFTHFVADFPLVGHNIMGFDLPFLIEKGFYLPDIEALDTLPLSRRKLPELKDKKLPTLKKYFGVVNRSHNALNDCRTTAIVYQRLRDDKLDEVEPDYSKIPKSIAGIRFCITGKFDEESRDDLIDEIKQHGGRYTKSVSGLTNYLLKGTQTSQNLIDGVHSNSELKMLENVKNGKEAKIIGLSEFHTLIATGNAKQ</sequence>
<evidence type="ECO:0000256" key="6">
    <source>
        <dbReference type="ARBA" id="ARBA00022932"/>
    </source>
</evidence>
<dbReference type="GO" id="GO:0045004">
    <property type="term" value="P:DNA replication proofreading"/>
    <property type="evidence" value="ECO:0007669"/>
    <property type="project" value="TreeGrafter"/>
</dbReference>
<dbReference type="PANTHER" id="PTHR30231:SF41">
    <property type="entry name" value="DNA POLYMERASE III SUBUNIT EPSILON"/>
    <property type="match status" value="1"/>
</dbReference>
<keyword evidence="4" id="KW-0540">Nuclease</keyword>
<dbReference type="Pfam" id="PF00929">
    <property type="entry name" value="RNase_T"/>
    <property type="match status" value="1"/>
</dbReference>
<dbReference type="InterPro" id="IPR036420">
    <property type="entry name" value="BRCT_dom_sf"/>
</dbReference>
<dbReference type="CDD" id="cd17748">
    <property type="entry name" value="BRCT_DNA_ligase_like"/>
    <property type="match status" value="1"/>
</dbReference>
<dbReference type="Gene3D" id="3.30.420.10">
    <property type="entry name" value="Ribonuclease H-like superfamily/Ribonuclease H"/>
    <property type="match status" value="1"/>
</dbReference>
<accession>A0AAW8VXI8</accession>
<dbReference type="PROSITE" id="PS50172">
    <property type="entry name" value="BRCT"/>
    <property type="match status" value="1"/>
</dbReference>
<feature type="domain" description="BRCT" evidence="10">
    <location>
        <begin position="316"/>
        <end position="397"/>
    </location>
</feature>
<dbReference type="PANTHER" id="PTHR30231">
    <property type="entry name" value="DNA POLYMERASE III SUBUNIT EPSILON"/>
    <property type="match status" value="1"/>
</dbReference>
<evidence type="ECO:0000256" key="1">
    <source>
        <dbReference type="ARBA" id="ARBA00022679"/>
    </source>
</evidence>
<evidence type="ECO:0000256" key="9">
    <source>
        <dbReference type="SAM" id="Phobius"/>
    </source>
</evidence>
<keyword evidence="9" id="KW-0812">Transmembrane</keyword>
<feature type="transmembrane region" description="Helical" evidence="9">
    <location>
        <begin position="6"/>
        <end position="38"/>
    </location>
</feature>
<feature type="compositionally biased region" description="Acidic residues" evidence="8">
    <location>
        <begin position="76"/>
        <end position="85"/>
    </location>
</feature>
<evidence type="ECO:0000256" key="5">
    <source>
        <dbReference type="ARBA" id="ARBA00022839"/>
    </source>
</evidence>
<dbReference type="GO" id="GO:0003887">
    <property type="term" value="F:DNA-directed DNA polymerase activity"/>
    <property type="evidence" value="ECO:0007669"/>
    <property type="project" value="UniProtKB-KW"/>
</dbReference>
<dbReference type="GO" id="GO:0003677">
    <property type="term" value="F:DNA binding"/>
    <property type="evidence" value="ECO:0007669"/>
    <property type="project" value="InterPro"/>
</dbReference>
<dbReference type="InterPro" id="IPR006054">
    <property type="entry name" value="DnaQ"/>
</dbReference>
<evidence type="ECO:0000256" key="2">
    <source>
        <dbReference type="ARBA" id="ARBA00022695"/>
    </source>
</evidence>
<dbReference type="NCBIfam" id="TIGR00573">
    <property type="entry name" value="dnaq"/>
    <property type="match status" value="1"/>
</dbReference>
<keyword evidence="2" id="KW-0548">Nucleotidyltransferase</keyword>
<dbReference type="SMART" id="SM00479">
    <property type="entry name" value="EXOIII"/>
    <property type="match status" value="1"/>
</dbReference>
<dbReference type="InterPro" id="IPR036397">
    <property type="entry name" value="RNaseH_sf"/>
</dbReference>
<keyword evidence="9" id="KW-1133">Transmembrane helix</keyword>
<keyword evidence="9" id="KW-0472">Membrane</keyword>
<evidence type="ECO:0000256" key="4">
    <source>
        <dbReference type="ARBA" id="ARBA00022722"/>
    </source>
</evidence>
<dbReference type="FunFam" id="3.30.420.10:FF:000045">
    <property type="entry name" value="3'-5' exonuclease DinG"/>
    <property type="match status" value="1"/>
</dbReference>
<comment type="caution">
    <text evidence="11">The sequence shown here is derived from an EMBL/GenBank/DDBJ whole genome shotgun (WGS) entry which is preliminary data.</text>
</comment>
<dbReference type="SUPFAM" id="SSF53098">
    <property type="entry name" value="Ribonuclease H-like"/>
    <property type="match status" value="1"/>
</dbReference>
<reference evidence="11" key="1">
    <citation type="submission" date="2023-08" db="EMBL/GenBank/DDBJ databases">
        <authorList>
            <person name="Page C.A."/>
            <person name="Perez-Diaz I.M."/>
        </authorList>
    </citation>
    <scope>NUCLEOTIDE SEQUENCE</scope>
    <source>
        <strain evidence="11">7.8.46</strain>
    </source>
</reference>
<dbReference type="GO" id="GO:0008408">
    <property type="term" value="F:3'-5' exonuclease activity"/>
    <property type="evidence" value="ECO:0007669"/>
    <property type="project" value="TreeGrafter"/>
</dbReference>
<evidence type="ECO:0000313" key="11">
    <source>
        <dbReference type="EMBL" id="MDT6991049.1"/>
    </source>
</evidence>
<dbReference type="Pfam" id="PF00533">
    <property type="entry name" value="BRCT"/>
    <property type="match status" value="1"/>
</dbReference>
<dbReference type="InterPro" id="IPR012337">
    <property type="entry name" value="RNaseH-like_sf"/>
</dbReference>